<keyword evidence="4" id="KW-1185">Reference proteome</keyword>
<sequence length="152" mass="16315">MPAGCEVFRPYVLRPLTLVAAVAVLAAFIALSYGLGTIGWDAWKPVDHIWLIALGVLFAAILWRLGSVRAIATPASLTVRNIVRTRTFTWPEIIGVSYSTTSGQPWPLLDLADGTTYAVMAIQTADGARGFAAAGRLRRLVDTYGTPDGPDN</sequence>
<dbReference type="EMBL" id="BAABGL010000006">
    <property type="protein sequence ID" value="GAA4389519.1"/>
    <property type="molecule type" value="Genomic_DNA"/>
</dbReference>
<evidence type="ECO:0000256" key="1">
    <source>
        <dbReference type="SAM" id="Phobius"/>
    </source>
</evidence>
<gene>
    <name evidence="3" type="ORF">GCM10023167_15370</name>
</gene>
<accession>A0ABP8JEE4</accession>
<organism evidence="3 4">
    <name type="scientific">Brevibacterium pityocampae</name>
    <dbReference type="NCBI Taxonomy" id="506594"/>
    <lineage>
        <taxon>Bacteria</taxon>
        <taxon>Bacillati</taxon>
        <taxon>Actinomycetota</taxon>
        <taxon>Actinomycetes</taxon>
        <taxon>Micrococcales</taxon>
        <taxon>Brevibacteriaceae</taxon>
        <taxon>Brevibacterium</taxon>
    </lineage>
</organism>
<dbReference type="Proteomes" id="UP001500642">
    <property type="component" value="Unassembled WGS sequence"/>
</dbReference>
<feature type="domain" description="Low molecular weight protein antigen 6 PH" evidence="2">
    <location>
        <begin position="68"/>
        <end position="139"/>
    </location>
</feature>
<name>A0ABP8JEE4_9MICO</name>
<dbReference type="Pfam" id="PF10756">
    <property type="entry name" value="bPH_6"/>
    <property type="match status" value="1"/>
</dbReference>
<evidence type="ECO:0000313" key="4">
    <source>
        <dbReference type="Proteomes" id="UP001500642"/>
    </source>
</evidence>
<proteinExistence type="predicted"/>
<reference evidence="4" key="1">
    <citation type="journal article" date="2019" name="Int. J. Syst. Evol. Microbiol.">
        <title>The Global Catalogue of Microorganisms (GCM) 10K type strain sequencing project: providing services to taxonomists for standard genome sequencing and annotation.</title>
        <authorList>
            <consortium name="The Broad Institute Genomics Platform"/>
            <consortium name="The Broad Institute Genome Sequencing Center for Infectious Disease"/>
            <person name="Wu L."/>
            <person name="Ma J."/>
        </authorList>
    </citation>
    <scope>NUCLEOTIDE SEQUENCE [LARGE SCALE GENOMIC DNA]</scope>
    <source>
        <strain evidence="4">JCM 17808</strain>
    </source>
</reference>
<keyword evidence="1" id="KW-0812">Transmembrane</keyword>
<evidence type="ECO:0000313" key="3">
    <source>
        <dbReference type="EMBL" id="GAA4389519.1"/>
    </source>
</evidence>
<evidence type="ECO:0000259" key="2">
    <source>
        <dbReference type="Pfam" id="PF10756"/>
    </source>
</evidence>
<keyword evidence="1" id="KW-1133">Transmembrane helix</keyword>
<protein>
    <submittedName>
        <fullName evidence="3">PH domain-containing protein</fullName>
    </submittedName>
</protein>
<dbReference type="RefSeq" id="WP_247424874.1">
    <property type="nucleotide sequence ID" value="NZ_BAABGL010000006.1"/>
</dbReference>
<keyword evidence="1" id="KW-0472">Membrane</keyword>
<dbReference type="InterPro" id="IPR019692">
    <property type="entry name" value="CFP-6_PH"/>
</dbReference>
<feature type="transmembrane region" description="Helical" evidence="1">
    <location>
        <begin position="12"/>
        <end position="36"/>
    </location>
</feature>
<feature type="transmembrane region" description="Helical" evidence="1">
    <location>
        <begin position="48"/>
        <end position="66"/>
    </location>
</feature>
<comment type="caution">
    <text evidence="3">The sequence shown here is derived from an EMBL/GenBank/DDBJ whole genome shotgun (WGS) entry which is preliminary data.</text>
</comment>